<comment type="caution">
    <text evidence="4">The sequence shown here is derived from an EMBL/GenBank/DDBJ whole genome shotgun (WGS) entry which is preliminary data.</text>
</comment>
<dbReference type="GO" id="GO:0009898">
    <property type="term" value="C:cytoplasmic side of plasma membrane"/>
    <property type="evidence" value="ECO:0007669"/>
    <property type="project" value="UniProtKB-ARBA"/>
</dbReference>
<protein>
    <submittedName>
        <fullName evidence="4">Band 7 protein AGAP004871</fullName>
    </submittedName>
</protein>
<evidence type="ECO:0000313" key="5">
    <source>
        <dbReference type="Proteomes" id="UP001174909"/>
    </source>
</evidence>
<dbReference type="InterPro" id="IPR036013">
    <property type="entry name" value="Band_7/SPFH_dom_sf"/>
</dbReference>
<dbReference type="Pfam" id="PF01145">
    <property type="entry name" value="Band_7"/>
    <property type="match status" value="1"/>
</dbReference>
<dbReference type="EMBL" id="CASHTH010001979">
    <property type="protein sequence ID" value="CAI8022813.1"/>
    <property type="molecule type" value="Genomic_DNA"/>
</dbReference>
<dbReference type="PRINTS" id="PR00721">
    <property type="entry name" value="STOMATIN"/>
</dbReference>
<evidence type="ECO:0000259" key="3">
    <source>
        <dbReference type="SMART" id="SM00244"/>
    </source>
</evidence>
<dbReference type="PANTHER" id="PTHR10264">
    <property type="entry name" value="BAND 7 PROTEIN-RELATED"/>
    <property type="match status" value="1"/>
</dbReference>
<keyword evidence="2" id="KW-0812">Transmembrane</keyword>
<evidence type="ECO:0000256" key="1">
    <source>
        <dbReference type="ARBA" id="ARBA00008164"/>
    </source>
</evidence>
<dbReference type="PANTHER" id="PTHR10264:SF19">
    <property type="entry name" value="AT06885P-RELATED"/>
    <property type="match status" value="1"/>
</dbReference>
<reference evidence="4" key="1">
    <citation type="submission" date="2023-03" db="EMBL/GenBank/DDBJ databases">
        <authorList>
            <person name="Steffen K."/>
            <person name="Cardenas P."/>
        </authorList>
    </citation>
    <scope>NUCLEOTIDE SEQUENCE</scope>
</reference>
<proteinExistence type="inferred from homology"/>
<keyword evidence="2" id="KW-0472">Membrane</keyword>
<feature type="domain" description="Band 7" evidence="3">
    <location>
        <begin position="67"/>
        <end position="226"/>
    </location>
</feature>
<dbReference type="FunFam" id="3.30.479.30:FF:000004">
    <property type="entry name" value="Putative membrane protease family, stomatin"/>
    <property type="match status" value="1"/>
</dbReference>
<dbReference type="Proteomes" id="UP001174909">
    <property type="component" value="Unassembled WGS sequence"/>
</dbReference>
<dbReference type="InterPro" id="IPR001107">
    <property type="entry name" value="Band_7"/>
</dbReference>
<dbReference type="AlphaFoldDB" id="A0AA35S3K8"/>
<sequence>MSKIDKRSYQELEGMALEKGVGKTLLQSEDEIERVPVTGVATSCCTVVLTIISGLTILLLFPFSLLYVIKVVPQYERAVIFRLGRIKDDEAKGPGIFFLMPCIDQFVPVDVRTKSFDVPPQRILTKDSVTVNVDAIVQFRIRDPVASIKFVVNAANATRLLAQTTLRNTLGGHTLSEILSSKDTIQNQMCNDLDDATDRWGVDVQKVEIKDVRLPREMQRAMAAEAEATREASAKIISAKGELDSSRALKEAADMIATPTALQLRYLQTLNTIAAERGSTIMFPIPMEIMGHTAMGGAAPQTSI</sequence>
<keyword evidence="2" id="KW-1133">Transmembrane helix</keyword>
<dbReference type="Gene3D" id="3.30.479.30">
    <property type="entry name" value="Band 7 domain"/>
    <property type="match status" value="1"/>
</dbReference>
<gene>
    <name evidence="4" type="ORF">GBAR_LOCUS13359</name>
</gene>
<dbReference type="SMART" id="SM00244">
    <property type="entry name" value="PHB"/>
    <property type="match status" value="1"/>
</dbReference>
<feature type="transmembrane region" description="Helical" evidence="2">
    <location>
        <begin position="40"/>
        <end position="69"/>
    </location>
</feature>
<evidence type="ECO:0000256" key="2">
    <source>
        <dbReference type="SAM" id="Phobius"/>
    </source>
</evidence>
<name>A0AA35S3K8_GEOBA</name>
<accession>A0AA35S3K8</accession>
<dbReference type="SUPFAM" id="SSF117892">
    <property type="entry name" value="Band 7/SPFH domain"/>
    <property type="match status" value="1"/>
</dbReference>
<dbReference type="InterPro" id="IPR001972">
    <property type="entry name" value="Stomatin_HflK_fam"/>
</dbReference>
<evidence type="ECO:0000313" key="4">
    <source>
        <dbReference type="EMBL" id="CAI8022813.1"/>
    </source>
</evidence>
<organism evidence="4 5">
    <name type="scientific">Geodia barretti</name>
    <name type="common">Barrett's horny sponge</name>
    <dbReference type="NCBI Taxonomy" id="519541"/>
    <lineage>
        <taxon>Eukaryota</taxon>
        <taxon>Metazoa</taxon>
        <taxon>Porifera</taxon>
        <taxon>Demospongiae</taxon>
        <taxon>Heteroscleromorpha</taxon>
        <taxon>Tetractinellida</taxon>
        <taxon>Astrophorina</taxon>
        <taxon>Geodiidae</taxon>
        <taxon>Geodia</taxon>
    </lineage>
</organism>
<comment type="similarity">
    <text evidence="1">Belongs to the band 7/mec-2 family.</text>
</comment>
<keyword evidence="5" id="KW-1185">Reference proteome</keyword>
<dbReference type="Gene3D" id="6.10.250.2090">
    <property type="match status" value="1"/>
</dbReference>
<dbReference type="InterPro" id="IPR043202">
    <property type="entry name" value="Band-7_stomatin-like"/>
</dbReference>